<proteinExistence type="predicted"/>
<name>A0A8T2ET61_9BRAS</name>
<dbReference type="Proteomes" id="UP000694240">
    <property type="component" value="Chromosome 3"/>
</dbReference>
<dbReference type="EMBL" id="JAEFBK010000003">
    <property type="protein sequence ID" value="KAG7627137.1"/>
    <property type="molecule type" value="Genomic_DNA"/>
</dbReference>
<gene>
    <name evidence="1" type="ORF">ISN45_At03g033240</name>
</gene>
<organism evidence="1 2">
    <name type="scientific">Arabidopsis thaliana x Arabidopsis arenosa</name>
    <dbReference type="NCBI Taxonomy" id="1240361"/>
    <lineage>
        <taxon>Eukaryota</taxon>
        <taxon>Viridiplantae</taxon>
        <taxon>Streptophyta</taxon>
        <taxon>Embryophyta</taxon>
        <taxon>Tracheophyta</taxon>
        <taxon>Spermatophyta</taxon>
        <taxon>Magnoliopsida</taxon>
        <taxon>eudicotyledons</taxon>
        <taxon>Gunneridae</taxon>
        <taxon>Pentapetalae</taxon>
        <taxon>rosids</taxon>
        <taxon>malvids</taxon>
        <taxon>Brassicales</taxon>
        <taxon>Brassicaceae</taxon>
        <taxon>Camelineae</taxon>
        <taxon>Arabidopsis</taxon>
    </lineage>
</organism>
<protein>
    <submittedName>
        <fullName evidence="1">Uncharacterized protein</fullName>
    </submittedName>
</protein>
<reference evidence="1 2" key="1">
    <citation type="submission" date="2020-12" db="EMBL/GenBank/DDBJ databases">
        <title>Concerted genomic and epigenomic changes stabilize Arabidopsis allopolyploids.</title>
        <authorList>
            <person name="Chen Z."/>
        </authorList>
    </citation>
    <scope>NUCLEOTIDE SEQUENCE [LARGE SCALE GENOMIC DNA]</scope>
    <source>
        <strain evidence="1">Allo738</strain>
        <tissue evidence="1">Leaf</tissue>
    </source>
</reference>
<accession>A0A8T2ET61</accession>
<sequence>MSFKLSLVLSSSLGDPIFCNREWRWFPASLSLISPLLAVMSSKLTTREPFVSKCSSIFQLELWLIFSHRSDGYDSLSGFLRRSFANFHADISKITYRSLASPLICRMTFASTSIKSMSPYMRGSFTTISPTEVILGFCVMGLYSYLGPISLSRPTYEVCSPDPLTTWSRSVLKFLSNPLILMLQFYGSNGRGLHSCLESTSLQWLCDARLQNLLPSSPMATPDEHISLKSFGPMLSISVRWWCDFCL</sequence>
<keyword evidence="2" id="KW-1185">Reference proteome</keyword>
<comment type="caution">
    <text evidence="1">The sequence shown here is derived from an EMBL/GenBank/DDBJ whole genome shotgun (WGS) entry which is preliminary data.</text>
</comment>
<dbReference type="AlphaFoldDB" id="A0A8T2ET61"/>
<evidence type="ECO:0000313" key="2">
    <source>
        <dbReference type="Proteomes" id="UP000694240"/>
    </source>
</evidence>
<evidence type="ECO:0000313" key="1">
    <source>
        <dbReference type="EMBL" id="KAG7627137.1"/>
    </source>
</evidence>